<keyword evidence="1" id="KW-0547">Nucleotide-binding</keyword>
<keyword evidence="1" id="KW-0067">ATP-binding</keyword>
<comment type="caution">
    <text evidence="3">The sequence shown here is derived from an EMBL/GenBank/DDBJ whole genome shotgun (WGS) entry which is preliminary data.</text>
</comment>
<feature type="domain" description="ATP-grasp" evidence="2">
    <location>
        <begin position="37"/>
        <end position="243"/>
    </location>
</feature>
<evidence type="ECO:0000313" key="3">
    <source>
        <dbReference type="EMBL" id="GAA3918788.1"/>
    </source>
</evidence>
<evidence type="ECO:0000259" key="2">
    <source>
        <dbReference type="PROSITE" id="PS50975"/>
    </source>
</evidence>
<dbReference type="InterPro" id="IPR011761">
    <property type="entry name" value="ATP-grasp"/>
</dbReference>
<dbReference type="PROSITE" id="PS50975">
    <property type="entry name" value="ATP_GRASP"/>
    <property type="match status" value="1"/>
</dbReference>
<sequence>MMIRLLLIVSYILSCLRLRVGPWRYFQLNASYFNENKGIYSKLDIDNLIPEQWRLQQWVDGHGQEPTSYPVFVKPEWGQNSKGIQRADNAEALNLIRSERKPSQVQHLVQEAATGKIEFEIFAVPSENNIEHYQVLSITKVLNDGDAEFPINGIYNKHTHYQDITDQFSDEDLDRLWAHLKQIGQFRISRFGVRADSIKALLDGRFKVIEINLFLPMPLVLLTKNTSVSSKFSFVFQCMWLLAKVTKTIPVEQNKRPIFFQKLNFIRRVKHIAQKEAN</sequence>
<dbReference type="Gene3D" id="3.30.470.20">
    <property type="entry name" value="ATP-grasp fold, B domain"/>
    <property type="match status" value="1"/>
</dbReference>
<organism evidence="3 4">
    <name type="scientific">Litoribacillus peritrichatus</name>
    <dbReference type="NCBI Taxonomy" id="718191"/>
    <lineage>
        <taxon>Bacteria</taxon>
        <taxon>Pseudomonadati</taxon>
        <taxon>Pseudomonadota</taxon>
        <taxon>Gammaproteobacteria</taxon>
        <taxon>Oceanospirillales</taxon>
        <taxon>Oceanospirillaceae</taxon>
        <taxon>Litoribacillus</taxon>
    </lineage>
</organism>
<dbReference type="SUPFAM" id="SSF56059">
    <property type="entry name" value="Glutathione synthetase ATP-binding domain-like"/>
    <property type="match status" value="1"/>
</dbReference>
<evidence type="ECO:0000313" key="4">
    <source>
        <dbReference type="Proteomes" id="UP001501565"/>
    </source>
</evidence>
<keyword evidence="4" id="KW-1185">Reference proteome</keyword>
<evidence type="ECO:0000256" key="1">
    <source>
        <dbReference type="PROSITE-ProRule" id="PRU00409"/>
    </source>
</evidence>
<dbReference type="Proteomes" id="UP001501565">
    <property type="component" value="Unassembled WGS sequence"/>
</dbReference>
<gene>
    <name evidence="3" type="ORF">GCM10022277_12590</name>
</gene>
<accession>A0ABP7MAS7</accession>
<proteinExistence type="predicted"/>
<dbReference type="RefSeq" id="WP_344796605.1">
    <property type="nucleotide sequence ID" value="NZ_BAABBN010000004.1"/>
</dbReference>
<dbReference type="EMBL" id="BAABBN010000004">
    <property type="protein sequence ID" value="GAA3918788.1"/>
    <property type="molecule type" value="Genomic_DNA"/>
</dbReference>
<protein>
    <recommendedName>
        <fullName evidence="2">ATP-grasp domain-containing protein</fullName>
    </recommendedName>
</protein>
<reference evidence="4" key="1">
    <citation type="journal article" date="2019" name="Int. J. Syst. Evol. Microbiol.">
        <title>The Global Catalogue of Microorganisms (GCM) 10K type strain sequencing project: providing services to taxonomists for standard genome sequencing and annotation.</title>
        <authorList>
            <consortium name="The Broad Institute Genomics Platform"/>
            <consortium name="The Broad Institute Genome Sequencing Center for Infectious Disease"/>
            <person name="Wu L."/>
            <person name="Ma J."/>
        </authorList>
    </citation>
    <scope>NUCLEOTIDE SEQUENCE [LARGE SCALE GENOMIC DNA]</scope>
    <source>
        <strain evidence="4">JCM 17551</strain>
    </source>
</reference>
<name>A0ABP7MAS7_9GAMM</name>